<dbReference type="Proteomes" id="UP001194696">
    <property type="component" value="Unassembled WGS sequence"/>
</dbReference>
<organism evidence="2 3">
    <name type="scientific">Linnemannia gamsii</name>
    <dbReference type="NCBI Taxonomy" id="64522"/>
    <lineage>
        <taxon>Eukaryota</taxon>
        <taxon>Fungi</taxon>
        <taxon>Fungi incertae sedis</taxon>
        <taxon>Mucoromycota</taxon>
        <taxon>Mortierellomycotina</taxon>
        <taxon>Mortierellomycetes</taxon>
        <taxon>Mortierellales</taxon>
        <taxon>Mortierellaceae</taxon>
        <taxon>Linnemannia</taxon>
    </lineage>
</organism>
<evidence type="ECO:0000313" key="2">
    <source>
        <dbReference type="EMBL" id="KAG0282495.1"/>
    </source>
</evidence>
<keyword evidence="3" id="KW-1185">Reference proteome</keyword>
<gene>
    <name evidence="2" type="ORF">BGZ96_000419</name>
</gene>
<comment type="caution">
    <text evidence="2">The sequence shown here is derived from an EMBL/GenBank/DDBJ whole genome shotgun (WGS) entry which is preliminary data.</text>
</comment>
<evidence type="ECO:0000313" key="3">
    <source>
        <dbReference type="Proteomes" id="UP001194696"/>
    </source>
</evidence>
<sequence>MGQHSTRPISRRQHGQERNFRHGLFVTSQSALFEHADVSRSVRHIGPKPASRRLRGPDFDAQNHVVEIWGIWRIDVFASQRRGGVTKFSEKHNDNKRPTNTYFPHGELERLRLAARELKADIETRENQEELARQEVNKKKQERLKAAQLEVARLKEKRVAAAVLLKTEELPSLHTAMQLEAMQLEAMQLEAMQLKTMQLKTMQLKETRLKEPQLK</sequence>
<evidence type="ECO:0000256" key="1">
    <source>
        <dbReference type="SAM" id="Coils"/>
    </source>
</evidence>
<name>A0ABQ7JPD8_9FUNG</name>
<feature type="coiled-coil region" evidence="1">
    <location>
        <begin position="108"/>
        <end position="157"/>
    </location>
</feature>
<accession>A0ABQ7JPD8</accession>
<keyword evidence="1" id="KW-0175">Coiled coil</keyword>
<dbReference type="EMBL" id="JAAAIM010001054">
    <property type="protein sequence ID" value="KAG0282495.1"/>
    <property type="molecule type" value="Genomic_DNA"/>
</dbReference>
<protein>
    <submittedName>
        <fullName evidence="2">Uncharacterized protein</fullName>
    </submittedName>
</protein>
<proteinExistence type="predicted"/>
<reference evidence="2 3" key="1">
    <citation type="journal article" date="2020" name="Fungal Divers.">
        <title>Resolving the Mortierellaceae phylogeny through synthesis of multi-gene phylogenetics and phylogenomics.</title>
        <authorList>
            <person name="Vandepol N."/>
            <person name="Liber J."/>
            <person name="Desiro A."/>
            <person name="Na H."/>
            <person name="Kennedy M."/>
            <person name="Barry K."/>
            <person name="Grigoriev I.V."/>
            <person name="Miller A.N."/>
            <person name="O'Donnell K."/>
            <person name="Stajich J.E."/>
            <person name="Bonito G."/>
        </authorList>
    </citation>
    <scope>NUCLEOTIDE SEQUENCE [LARGE SCALE GENOMIC DNA]</scope>
    <source>
        <strain evidence="2 3">AD045</strain>
    </source>
</reference>